<evidence type="ECO:0000256" key="9">
    <source>
        <dbReference type="RuleBase" id="RU362122"/>
    </source>
</evidence>
<feature type="transmembrane region" description="Helical" evidence="9">
    <location>
        <begin position="145"/>
        <end position="166"/>
    </location>
</feature>
<evidence type="ECO:0000256" key="2">
    <source>
        <dbReference type="ARBA" id="ARBA00008540"/>
    </source>
</evidence>
<keyword evidence="4" id="KW-1003">Cell membrane</keyword>
<keyword evidence="7 9" id="KW-1133">Transmembrane helix</keyword>
<evidence type="ECO:0000256" key="6">
    <source>
        <dbReference type="ARBA" id="ARBA00022970"/>
    </source>
</evidence>
<comment type="similarity">
    <text evidence="2 9">Belongs to the branched chain amino acid transporter family.</text>
</comment>
<evidence type="ECO:0000256" key="8">
    <source>
        <dbReference type="ARBA" id="ARBA00023136"/>
    </source>
</evidence>
<keyword evidence="3 9" id="KW-0813">Transport</keyword>
<proteinExistence type="inferred from homology"/>
<dbReference type="Pfam" id="PF05525">
    <property type="entry name" value="Branch_AA_trans"/>
    <property type="match status" value="1"/>
</dbReference>
<keyword evidence="11" id="KW-1185">Reference proteome</keyword>
<dbReference type="PATRIC" id="fig|1453496.5.peg.1794"/>
<feature type="transmembrane region" description="Helical" evidence="9">
    <location>
        <begin position="402"/>
        <end position="421"/>
    </location>
</feature>
<gene>
    <name evidence="10" type="ORF">AT03_08985</name>
</gene>
<feature type="transmembrane region" description="Helical" evidence="9">
    <location>
        <begin position="186"/>
        <end position="208"/>
    </location>
</feature>
<dbReference type="GO" id="GO:0015190">
    <property type="term" value="F:L-leucine transmembrane transporter activity"/>
    <property type="evidence" value="ECO:0007669"/>
    <property type="project" value="TreeGrafter"/>
</dbReference>
<reference evidence="10 11" key="1">
    <citation type="journal article" date="2014" name="Gut Pathog.">
        <title>Gene clusters of Hafnia alvei strain FB1 important in survival and pathogenesis: a draft genome perspective.</title>
        <authorList>
            <person name="Tan J.Y."/>
            <person name="Yin W.F."/>
            <person name="Chan K.G."/>
        </authorList>
    </citation>
    <scope>NUCLEOTIDE SEQUENCE [LARGE SCALE GENOMIC DNA]</scope>
    <source>
        <strain evidence="10 11">FB1</strain>
    </source>
</reference>
<dbReference type="AlphaFoldDB" id="A0A097R1A0"/>
<comment type="function">
    <text evidence="9">Component of the transport system for branched-chain amino acids.</text>
</comment>
<dbReference type="PANTHER" id="PTHR30588:SF0">
    <property type="entry name" value="BRANCHED-CHAIN AMINO ACID PERMEASE BRNQ"/>
    <property type="match status" value="1"/>
</dbReference>
<evidence type="ECO:0000256" key="3">
    <source>
        <dbReference type="ARBA" id="ARBA00022448"/>
    </source>
</evidence>
<dbReference type="HOGENOM" id="CLU_036807_0_0_6"/>
<feature type="transmembrane region" description="Helical" evidence="9">
    <location>
        <begin position="277"/>
        <end position="301"/>
    </location>
</feature>
<organism evidence="10 11">
    <name type="scientific">Hafnia alvei FB1</name>
    <dbReference type="NCBI Taxonomy" id="1453496"/>
    <lineage>
        <taxon>Bacteria</taxon>
        <taxon>Pseudomonadati</taxon>
        <taxon>Pseudomonadota</taxon>
        <taxon>Gammaproteobacteria</taxon>
        <taxon>Enterobacterales</taxon>
        <taxon>Hafniaceae</taxon>
        <taxon>Hafnia</taxon>
    </lineage>
</organism>
<dbReference type="InterPro" id="IPR004685">
    <property type="entry name" value="Brnchd-chn_aa_trnsp_Livcs"/>
</dbReference>
<keyword evidence="5 9" id="KW-0812">Transmembrane</keyword>
<feature type="transmembrane region" description="Helical" evidence="9">
    <location>
        <begin position="37"/>
        <end position="60"/>
    </location>
</feature>
<dbReference type="GO" id="GO:0015188">
    <property type="term" value="F:L-isoleucine transmembrane transporter activity"/>
    <property type="evidence" value="ECO:0007669"/>
    <property type="project" value="TreeGrafter"/>
</dbReference>
<sequence length="429" mass="46017">MNVRQTITLGFMTFALFVGAGNIIFPPFIGLRAGENFWYATGGFLITGVGLPVLALIAMARNNGSLVELTRPAGKLFGLLLSLICYMALGPLFGAPRTATVSYEIGINPLFSGHVPLSAFSLLFFIAVVLCSLNPLKLIDIVGKFLSPIKVASLGALGLYAFWRPAGNELFTFPEYVENPLSSGMINGYLTMDTLAALVFSIIIVNAIKSHGVDSSQRITRYMVITGLIAAVGLTYVYISLFYLGAYSLPLARSATNGADVLHAFIVNGFGYQGSVFLAFIITVACLVTAIGLTSACASYFSQITRKSYKMFVVILAAISMLLSNLGLTEIIHFSLPALTSVYPPFIVLVIYGALAKPGEHSVALCMPATLVAFIIGILQSVVPAEDLPWVAGNLPFYKEGMAWIIPTIVVFMLSAVCLKYKKPVPVEN</sequence>
<dbReference type="eggNOG" id="COG1114">
    <property type="taxonomic scope" value="Bacteria"/>
</dbReference>
<dbReference type="OrthoDB" id="9783920at2"/>
<evidence type="ECO:0000313" key="10">
    <source>
        <dbReference type="EMBL" id="AIU72508.1"/>
    </source>
</evidence>
<dbReference type="KEGG" id="hav:AT03_08985"/>
<feature type="transmembrane region" description="Helical" evidence="9">
    <location>
        <begin position="220"/>
        <end position="244"/>
    </location>
</feature>
<evidence type="ECO:0000313" key="11">
    <source>
        <dbReference type="Proteomes" id="UP000029986"/>
    </source>
</evidence>
<feature type="transmembrane region" description="Helical" evidence="9">
    <location>
        <begin position="113"/>
        <end position="133"/>
    </location>
</feature>
<dbReference type="GO" id="GO:0005304">
    <property type="term" value="F:L-valine transmembrane transporter activity"/>
    <property type="evidence" value="ECO:0007669"/>
    <property type="project" value="TreeGrafter"/>
</dbReference>
<evidence type="ECO:0000256" key="7">
    <source>
        <dbReference type="ARBA" id="ARBA00022989"/>
    </source>
</evidence>
<name>A0A097R1A0_HAFAL</name>
<dbReference type="GO" id="GO:0015820">
    <property type="term" value="P:L-leucine transport"/>
    <property type="evidence" value="ECO:0007669"/>
    <property type="project" value="TreeGrafter"/>
</dbReference>
<dbReference type="GO" id="GO:0005886">
    <property type="term" value="C:plasma membrane"/>
    <property type="evidence" value="ECO:0007669"/>
    <property type="project" value="UniProtKB-SubCell"/>
</dbReference>
<protein>
    <recommendedName>
        <fullName evidence="9">Branched-chain amino acid transport system carrier protein</fullName>
    </recommendedName>
</protein>
<dbReference type="Proteomes" id="UP000029986">
    <property type="component" value="Chromosome"/>
</dbReference>
<evidence type="ECO:0000256" key="1">
    <source>
        <dbReference type="ARBA" id="ARBA00004651"/>
    </source>
</evidence>
<dbReference type="EMBL" id="CP009706">
    <property type="protein sequence ID" value="AIU72508.1"/>
    <property type="molecule type" value="Genomic_DNA"/>
</dbReference>
<comment type="subcellular location">
    <subcellularLocation>
        <location evidence="9">Cell inner membrane</location>
        <topology evidence="9">Multi-pass membrane protein</topology>
    </subcellularLocation>
    <subcellularLocation>
        <location evidence="1">Cell membrane</location>
        <topology evidence="1">Multi-pass membrane protein</topology>
    </subcellularLocation>
</comment>
<feature type="transmembrane region" description="Helical" evidence="9">
    <location>
        <begin position="362"/>
        <end position="382"/>
    </location>
</feature>
<dbReference type="NCBIfam" id="TIGR00796">
    <property type="entry name" value="livcs"/>
    <property type="match status" value="1"/>
</dbReference>
<feature type="transmembrane region" description="Helical" evidence="9">
    <location>
        <begin position="7"/>
        <end position="25"/>
    </location>
</feature>
<accession>A0A097R1A0</accession>
<dbReference type="PANTHER" id="PTHR30588">
    <property type="entry name" value="BRANCHED-CHAIN AMINO ACID TRANSPORT SYSTEM 2 CARRIER PROTEIN"/>
    <property type="match status" value="1"/>
</dbReference>
<evidence type="ECO:0000256" key="5">
    <source>
        <dbReference type="ARBA" id="ARBA00022692"/>
    </source>
</evidence>
<feature type="transmembrane region" description="Helical" evidence="9">
    <location>
        <begin position="308"/>
        <end position="328"/>
    </location>
</feature>
<keyword evidence="6 9" id="KW-0029">Amino-acid transport</keyword>
<feature type="transmembrane region" description="Helical" evidence="9">
    <location>
        <begin position="334"/>
        <end position="355"/>
    </location>
</feature>
<dbReference type="RefSeq" id="WP_025801679.1">
    <property type="nucleotide sequence ID" value="NZ_CP009706.1"/>
</dbReference>
<evidence type="ECO:0000256" key="4">
    <source>
        <dbReference type="ARBA" id="ARBA00022475"/>
    </source>
</evidence>
<feature type="transmembrane region" description="Helical" evidence="9">
    <location>
        <begin position="72"/>
        <end position="93"/>
    </location>
</feature>
<dbReference type="GO" id="GO:0015818">
    <property type="term" value="P:isoleucine transport"/>
    <property type="evidence" value="ECO:0007669"/>
    <property type="project" value="TreeGrafter"/>
</dbReference>
<keyword evidence="8 9" id="KW-0472">Membrane</keyword>